<evidence type="ECO:0000313" key="1">
    <source>
        <dbReference type="EMBL" id="EGF90418.1"/>
    </source>
</evidence>
<dbReference type="Gene3D" id="3.40.50.10600">
    <property type="entry name" value="SpoIIaa-like domains"/>
    <property type="match status" value="1"/>
</dbReference>
<keyword evidence="2" id="KW-1185">Reference proteome</keyword>
<dbReference type="AlphaFoldDB" id="F4QQD1"/>
<evidence type="ECO:0000313" key="2">
    <source>
        <dbReference type="Proteomes" id="UP000006512"/>
    </source>
</evidence>
<evidence type="ECO:0008006" key="3">
    <source>
        <dbReference type="Google" id="ProtNLM"/>
    </source>
</evidence>
<proteinExistence type="predicted"/>
<dbReference type="SUPFAM" id="SSF52091">
    <property type="entry name" value="SpoIIaa-like"/>
    <property type="match status" value="1"/>
</dbReference>
<reference evidence="2" key="1">
    <citation type="submission" date="2011-03" db="EMBL/GenBank/DDBJ databases">
        <title>Draft genome sequence of Brevundimonas diminuta.</title>
        <authorList>
            <person name="Brown P.J.B."/>
            <person name="Buechlein A."/>
            <person name="Hemmerich C."/>
            <person name="Brun Y.V."/>
        </authorList>
    </citation>
    <scope>NUCLEOTIDE SEQUENCE [LARGE SCALE GENOMIC DNA]</scope>
    <source>
        <strain evidence="2">C19</strain>
    </source>
</reference>
<organism evidence="1 2">
    <name type="scientific">Asticcacaulis biprosthecium C19</name>
    <dbReference type="NCBI Taxonomy" id="715226"/>
    <lineage>
        <taxon>Bacteria</taxon>
        <taxon>Pseudomonadati</taxon>
        <taxon>Pseudomonadota</taxon>
        <taxon>Alphaproteobacteria</taxon>
        <taxon>Caulobacterales</taxon>
        <taxon>Caulobacteraceae</taxon>
        <taxon>Asticcacaulis</taxon>
    </lineage>
</organism>
<dbReference type="RefSeq" id="WP_006274222.1">
    <property type="nucleotide sequence ID" value="NZ_GL883079.1"/>
</dbReference>
<dbReference type="STRING" id="715226.ABI_34390"/>
<dbReference type="EMBL" id="GL883079">
    <property type="protein sequence ID" value="EGF90418.1"/>
    <property type="molecule type" value="Genomic_DNA"/>
</dbReference>
<dbReference type="InterPro" id="IPR038396">
    <property type="entry name" value="SpoIIAA-like_sf"/>
</dbReference>
<sequence>MARRFHVRAQIDEDRHRILFVISGDIESRALIDHWIEVYSEIAEPWTYDRLFDYRRAEGLVDFDEITRLAAWWHDRVGCRDYSSRVAVVVNNPLDQARIHVVSRLFPREIRKAFTTVDEALEWLDGTAARRRA</sequence>
<accession>F4QQD1</accession>
<dbReference type="InterPro" id="IPR036513">
    <property type="entry name" value="STAS_dom_sf"/>
</dbReference>
<gene>
    <name evidence="1" type="ORF">ABI_34390</name>
</gene>
<dbReference type="Proteomes" id="UP000006512">
    <property type="component" value="Unassembled WGS sequence"/>
</dbReference>
<protein>
    <recommendedName>
        <fullName evidence="3">STAS/SEC14 domain-containing protein</fullName>
    </recommendedName>
</protein>
<dbReference type="OrthoDB" id="7172550at2"/>
<dbReference type="HOGENOM" id="CLU_152377_0_0_5"/>
<name>F4QQD1_9CAUL</name>